<name>A0A540WQ43_9BACT</name>
<dbReference type="AlphaFoldDB" id="A0A540WQ43"/>
<sequence>MNSVTLVDRPRSGEGALMELSFWSPARPGMQGMMSAQPMRNRVLRDPVRVRWESQPWRRQLRNPEEFETPVSRSALVKALLDEQLEVDAEVARFAGAAEDADCISIAQVVRFADLLMRRMTLAESDDQMLQLAHLRRNAEDLAERMTEWANIGRL</sequence>
<evidence type="ECO:0000256" key="1">
    <source>
        <dbReference type="SAM" id="Coils"/>
    </source>
</evidence>
<proteinExistence type="predicted"/>
<organism evidence="2 3">
    <name type="scientific">Myxococcus llanfairpwllgwyngyllgogerychwyrndrobwllllantysiliogogogochensis</name>
    <dbReference type="NCBI Taxonomy" id="2590453"/>
    <lineage>
        <taxon>Bacteria</taxon>
        <taxon>Pseudomonadati</taxon>
        <taxon>Myxococcota</taxon>
        <taxon>Myxococcia</taxon>
        <taxon>Myxococcales</taxon>
        <taxon>Cystobacterineae</taxon>
        <taxon>Myxococcaceae</taxon>
        <taxon>Myxococcus</taxon>
    </lineage>
</organism>
<dbReference type="Proteomes" id="UP000315369">
    <property type="component" value="Unassembled WGS sequence"/>
</dbReference>
<comment type="caution">
    <text evidence="2">The sequence shown here is derived from an EMBL/GenBank/DDBJ whole genome shotgun (WGS) entry which is preliminary data.</text>
</comment>
<keyword evidence="1" id="KW-0175">Coiled coil</keyword>
<feature type="coiled-coil region" evidence="1">
    <location>
        <begin position="125"/>
        <end position="152"/>
    </location>
</feature>
<accession>A0A540WQ43</accession>
<dbReference type="EMBL" id="VIFM01000209">
    <property type="protein sequence ID" value="TQF11120.1"/>
    <property type="molecule type" value="Genomic_DNA"/>
</dbReference>
<gene>
    <name evidence="2" type="ORF">FJV41_35920</name>
</gene>
<evidence type="ECO:0000313" key="2">
    <source>
        <dbReference type="EMBL" id="TQF11120.1"/>
    </source>
</evidence>
<dbReference type="OrthoDB" id="5382178at2"/>
<protein>
    <submittedName>
        <fullName evidence="2">Uncharacterized protein</fullName>
    </submittedName>
</protein>
<reference evidence="2 3" key="1">
    <citation type="submission" date="2019-06" db="EMBL/GenBank/DDBJ databases">
        <authorList>
            <person name="Livingstone P."/>
            <person name="Whitworth D."/>
        </authorList>
    </citation>
    <scope>NUCLEOTIDE SEQUENCE [LARGE SCALE GENOMIC DNA]</scope>
    <source>
        <strain evidence="2 3">AM401</strain>
    </source>
</reference>
<evidence type="ECO:0000313" key="3">
    <source>
        <dbReference type="Proteomes" id="UP000315369"/>
    </source>
</evidence>
<keyword evidence="3" id="KW-1185">Reference proteome</keyword>